<name>A0BCB9_PARTE</name>
<protein>
    <recommendedName>
        <fullName evidence="3">Protein kinase domain-containing protein</fullName>
    </recommendedName>
</protein>
<dbReference type="GeneID" id="5009368"/>
<dbReference type="OMA" id="WISYKIL"/>
<proteinExistence type="predicted"/>
<evidence type="ECO:0008006" key="3">
    <source>
        <dbReference type="Google" id="ProtNLM"/>
    </source>
</evidence>
<reference evidence="1 2" key="1">
    <citation type="journal article" date="2006" name="Nature">
        <title>Global trends of whole-genome duplications revealed by the ciliate Paramecium tetraurelia.</title>
        <authorList>
            <consortium name="Genoscope"/>
            <person name="Aury J.-M."/>
            <person name="Jaillon O."/>
            <person name="Duret L."/>
            <person name="Noel B."/>
            <person name="Jubin C."/>
            <person name="Porcel B.M."/>
            <person name="Segurens B."/>
            <person name="Daubin V."/>
            <person name="Anthouard V."/>
            <person name="Aiach N."/>
            <person name="Arnaiz O."/>
            <person name="Billaut A."/>
            <person name="Beisson J."/>
            <person name="Blanc I."/>
            <person name="Bouhouche K."/>
            <person name="Camara F."/>
            <person name="Duharcourt S."/>
            <person name="Guigo R."/>
            <person name="Gogendeau D."/>
            <person name="Katinka M."/>
            <person name="Keller A.-M."/>
            <person name="Kissmehl R."/>
            <person name="Klotz C."/>
            <person name="Koll F."/>
            <person name="Le Moue A."/>
            <person name="Lepere C."/>
            <person name="Malinsky S."/>
            <person name="Nowacki M."/>
            <person name="Nowak J.K."/>
            <person name="Plattner H."/>
            <person name="Poulain J."/>
            <person name="Ruiz F."/>
            <person name="Serrano V."/>
            <person name="Zagulski M."/>
            <person name="Dessen P."/>
            <person name="Betermier M."/>
            <person name="Weissenbach J."/>
            <person name="Scarpelli C."/>
            <person name="Schachter V."/>
            <person name="Sperling L."/>
            <person name="Meyer E."/>
            <person name="Cohen J."/>
            <person name="Wincker P."/>
        </authorList>
    </citation>
    <scope>NUCLEOTIDE SEQUENCE [LARGE SCALE GENOMIC DNA]</scope>
    <source>
        <strain evidence="1 2">Stock d4-2</strain>
    </source>
</reference>
<organism evidence="1 2">
    <name type="scientific">Paramecium tetraurelia</name>
    <dbReference type="NCBI Taxonomy" id="5888"/>
    <lineage>
        <taxon>Eukaryota</taxon>
        <taxon>Sar</taxon>
        <taxon>Alveolata</taxon>
        <taxon>Ciliophora</taxon>
        <taxon>Intramacronucleata</taxon>
        <taxon>Oligohymenophorea</taxon>
        <taxon>Peniculida</taxon>
        <taxon>Parameciidae</taxon>
        <taxon>Paramecium</taxon>
    </lineage>
</organism>
<dbReference type="Proteomes" id="UP000000600">
    <property type="component" value="Unassembled WGS sequence"/>
</dbReference>
<gene>
    <name evidence="1" type="ORF">GSPATT00004280001</name>
</gene>
<evidence type="ECO:0000313" key="1">
    <source>
        <dbReference type="EMBL" id="CAK56186.1"/>
    </source>
</evidence>
<dbReference type="OrthoDB" id="313025at2759"/>
<keyword evidence="2" id="KW-1185">Reference proteome</keyword>
<evidence type="ECO:0000313" key="2">
    <source>
        <dbReference type="Proteomes" id="UP000000600"/>
    </source>
</evidence>
<dbReference type="AlphaFoldDB" id="A0BCB9"/>
<dbReference type="HOGENOM" id="CLU_514356_0_0_1"/>
<dbReference type="KEGG" id="ptm:GSPATT00004280001"/>
<dbReference type="EMBL" id="CT867986">
    <property type="protein sequence ID" value="CAK56186.1"/>
    <property type="molecule type" value="Genomic_DNA"/>
</dbReference>
<dbReference type="InParanoid" id="A0BCB9"/>
<accession>A0BCB9</accession>
<sequence length="530" mass="63893">MTQILIQQFYQSLEPIFQAGVFTWIQILPIVTLANKVLMSQYHQSYNNNQINLAEFHGRIFENSDHQLKFKEEMKVEKFDEFVTNETQYYAWFQFDFAKHMPLNIFYNRMITKQQQVKNTKVKKIIIAILKHFSERKKISLHHGNIIPENIILQFQKKQGSKSKFKFMQLYFTNFPTEQNQEDKENIKKDEESVKKVVKNLLDYIVNKDQYEINLDGKTIEVILKEIENIQEFQLRVVDVKEEAIQNKNESGWMDKFKIWNKNANKEKKTFEQQINESSNELYNVLNEKNLKFIQECEENFNINCKEQTDKQDQLMSKIKIGTCETDNQDQQESKQNNEKDQREEKEVQWLELIKTQQSLFLNSLINIIVQNFVEKVISEYFDPNYINYIKDSNAKYLESQAKQGKKAETLNNNVDIEFIINKYHSKANVMYEVLRRIFNGIQTTFLKEWNKITDNYFKEYKFDFDLQFKDLVEQHYNEFLIIIFKYSLTSNKFVQDKLADEQKLIEEQFRDYYDEWISYKILDLINNLI</sequence>
<dbReference type="RefSeq" id="XP_001423584.1">
    <property type="nucleotide sequence ID" value="XM_001423547.2"/>
</dbReference>